<reference evidence="8 9" key="1">
    <citation type="submission" date="2024-07" db="EMBL/GenBank/DDBJ databases">
        <title>Section-level genome sequencing and comparative genomics of Aspergillus sections Usti and Cavernicolus.</title>
        <authorList>
            <consortium name="Lawrence Berkeley National Laboratory"/>
            <person name="Nybo J.L."/>
            <person name="Vesth T.C."/>
            <person name="Theobald S."/>
            <person name="Frisvad J.C."/>
            <person name="Larsen T.O."/>
            <person name="Kjaerboelling I."/>
            <person name="Rothschild-Mancinelli K."/>
            <person name="Lyhne E.K."/>
            <person name="Kogle M.E."/>
            <person name="Barry K."/>
            <person name="Clum A."/>
            <person name="Na H."/>
            <person name="Ledsgaard L."/>
            <person name="Lin J."/>
            <person name="Lipzen A."/>
            <person name="Kuo A."/>
            <person name="Riley R."/>
            <person name="Mondo S."/>
            <person name="Labutti K."/>
            <person name="Haridas S."/>
            <person name="Pangalinan J."/>
            <person name="Salamov A.A."/>
            <person name="Simmons B.A."/>
            <person name="Magnuson J.K."/>
            <person name="Chen J."/>
            <person name="Drula E."/>
            <person name="Henrissat B."/>
            <person name="Wiebenga A."/>
            <person name="Lubbers R.J."/>
            <person name="Gomes A.C."/>
            <person name="Macurrencykelacurrency M.R."/>
            <person name="Stajich J."/>
            <person name="Grigoriev I.V."/>
            <person name="Mortensen U.H."/>
            <person name="De Vries R.P."/>
            <person name="Baker S.E."/>
            <person name="Andersen M.R."/>
        </authorList>
    </citation>
    <scope>NUCLEOTIDE SEQUENCE [LARGE SCALE GENOMIC DNA]</scope>
    <source>
        <strain evidence="8 9">CBS 449.75</strain>
    </source>
</reference>
<protein>
    <submittedName>
        <fullName evidence="8">Formate/nitrite transporter-domain-containing protein</fullName>
    </submittedName>
</protein>
<dbReference type="GeneID" id="98143119"/>
<evidence type="ECO:0000256" key="4">
    <source>
        <dbReference type="ARBA" id="ARBA00023136"/>
    </source>
</evidence>
<keyword evidence="2 7" id="KW-0812">Transmembrane</keyword>
<accession>A0ABR4M4Q4</accession>
<dbReference type="InterPro" id="IPR000292">
    <property type="entry name" value="For/NO2_transpt"/>
</dbReference>
<comment type="similarity">
    <text evidence="5">Belongs to the FNT transporter (TC 1.A.16) family.</text>
</comment>
<dbReference type="RefSeq" id="XP_070890564.1">
    <property type="nucleotide sequence ID" value="XM_071028047.1"/>
</dbReference>
<feature type="transmembrane region" description="Helical" evidence="7">
    <location>
        <begin position="188"/>
        <end position="207"/>
    </location>
</feature>
<evidence type="ECO:0000256" key="1">
    <source>
        <dbReference type="ARBA" id="ARBA00004141"/>
    </source>
</evidence>
<feature type="region of interest" description="Disordered" evidence="6">
    <location>
        <begin position="304"/>
        <end position="331"/>
    </location>
</feature>
<proteinExistence type="inferred from homology"/>
<feature type="transmembrane region" description="Helical" evidence="7">
    <location>
        <begin position="96"/>
        <end position="122"/>
    </location>
</feature>
<dbReference type="Pfam" id="PF01226">
    <property type="entry name" value="Form_Nir_trans"/>
    <property type="match status" value="1"/>
</dbReference>
<feature type="transmembrane region" description="Helical" evidence="7">
    <location>
        <begin position="219"/>
        <end position="245"/>
    </location>
</feature>
<dbReference type="Gene3D" id="1.20.1080.10">
    <property type="entry name" value="Glycerol uptake facilitator protein"/>
    <property type="match status" value="1"/>
</dbReference>
<organism evidence="8 9">
    <name type="scientific">Aspergillus lucknowensis</name>
    <dbReference type="NCBI Taxonomy" id="176173"/>
    <lineage>
        <taxon>Eukaryota</taxon>
        <taxon>Fungi</taxon>
        <taxon>Dikarya</taxon>
        <taxon>Ascomycota</taxon>
        <taxon>Pezizomycotina</taxon>
        <taxon>Eurotiomycetes</taxon>
        <taxon>Eurotiomycetidae</taxon>
        <taxon>Eurotiales</taxon>
        <taxon>Aspergillaceae</taxon>
        <taxon>Aspergillus</taxon>
        <taxon>Aspergillus subgen. Nidulantes</taxon>
    </lineage>
</organism>
<evidence type="ECO:0000256" key="7">
    <source>
        <dbReference type="SAM" id="Phobius"/>
    </source>
</evidence>
<dbReference type="InterPro" id="IPR024002">
    <property type="entry name" value="For/NO2_transpt_CS"/>
</dbReference>
<keyword evidence="9" id="KW-1185">Reference proteome</keyword>
<keyword evidence="4 7" id="KW-0472">Membrane</keyword>
<dbReference type="InterPro" id="IPR023271">
    <property type="entry name" value="Aquaporin-like"/>
</dbReference>
<name>A0ABR4M4Q4_9EURO</name>
<dbReference type="PANTHER" id="PTHR30520">
    <property type="entry name" value="FORMATE TRANSPORTER-RELATED"/>
    <property type="match status" value="1"/>
</dbReference>
<evidence type="ECO:0000256" key="6">
    <source>
        <dbReference type="SAM" id="MobiDB-lite"/>
    </source>
</evidence>
<dbReference type="PANTHER" id="PTHR30520:SF6">
    <property type="entry name" value="FORMATE_NITRATE FAMILY TRANSPORTER (EUROFUNG)"/>
    <property type="match status" value="1"/>
</dbReference>
<feature type="transmembrane region" description="Helical" evidence="7">
    <location>
        <begin position="55"/>
        <end position="76"/>
    </location>
</feature>
<evidence type="ECO:0000256" key="5">
    <source>
        <dbReference type="ARBA" id="ARBA00049660"/>
    </source>
</evidence>
<keyword evidence="3 7" id="KW-1133">Transmembrane helix</keyword>
<evidence type="ECO:0000256" key="2">
    <source>
        <dbReference type="ARBA" id="ARBA00022692"/>
    </source>
</evidence>
<comment type="caution">
    <text evidence="8">The sequence shown here is derived from an EMBL/GenBank/DDBJ whole genome shotgun (WGS) entry which is preliminary data.</text>
</comment>
<sequence>MQSMDVFVLRQNLFCNSIQNTNTMAGSIDAYSPAEVTEFVARAGVVKGNMRLDKVFLSAVSAGSLLALACGTTMSTNSSPWFQDNAPGLIRTISALVFPYGLTLIILTGADLCTGSFMFTTVSALQRQLSWYRMLLHWFITFWGNLCGSLFVVAIIFGYGDVFSADPFKSAVISFATKKQVTPDFHNIFLRGIGCNWLVCLACFLGLQGRDMASKIIGIWLPIYAFVSLGFDHVVANMTFIPMAIWLDAPGISVGLYIWKGIIPTLLGNIVGGGLFVGTYYWYMYLLKGDPITIIGLRKGKNDEIPEGTVTPRKEDIEAQAGVSPGDSKLA</sequence>
<evidence type="ECO:0000313" key="9">
    <source>
        <dbReference type="Proteomes" id="UP001610432"/>
    </source>
</evidence>
<evidence type="ECO:0000313" key="8">
    <source>
        <dbReference type="EMBL" id="KAL2871585.1"/>
    </source>
</evidence>
<feature type="transmembrane region" description="Helical" evidence="7">
    <location>
        <begin position="134"/>
        <end position="159"/>
    </location>
</feature>
<comment type="subcellular location">
    <subcellularLocation>
        <location evidence="1">Membrane</location>
        <topology evidence="1">Multi-pass membrane protein</topology>
    </subcellularLocation>
</comment>
<dbReference type="Proteomes" id="UP001610432">
    <property type="component" value="Unassembled WGS sequence"/>
</dbReference>
<feature type="transmembrane region" description="Helical" evidence="7">
    <location>
        <begin position="257"/>
        <end position="283"/>
    </location>
</feature>
<dbReference type="EMBL" id="JBFXLQ010000003">
    <property type="protein sequence ID" value="KAL2871585.1"/>
    <property type="molecule type" value="Genomic_DNA"/>
</dbReference>
<evidence type="ECO:0000256" key="3">
    <source>
        <dbReference type="ARBA" id="ARBA00022989"/>
    </source>
</evidence>
<dbReference type="PROSITE" id="PS01006">
    <property type="entry name" value="FORMATE_NITRITE_TP_2"/>
    <property type="match status" value="1"/>
</dbReference>
<gene>
    <name evidence="8" type="ORF">BJX67DRAFT_342675</name>
</gene>